<evidence type="ECO:0000313" key="2">
    <source>
        <dbReference type="Proteomes" id="UP000770661"/>
    </source>
</evidence>
<proteinExistence type="predicted"/>
<dbReference type="Proteomes" id="UP000770661">
    <property type="component" value="Unassembled WGS sequence"/>
</dbReference>
<name>A0A8J4XZB5_CHIOP</name>
<gene>
    <name evidence="1" type="ORF">GWK47_000971</name>
</gene>
<organism evidence="1 2">
    <name type="scientific">Chionoecetes opilio</name>
    <name type="common">Atlantic snow crab</name>
    <name type="synonym">Cancer opilio</name>
    <dbReference type="NCBI Taxonomy" id="41210"/>
    <lineage>
        <taxon>Eukaryota</taxon>
        <taxon>Metazoa</taxon>
        <taxon>Ecdysozoa</taxon>
        <taxon>Arthropoda</taxon>
        <taxon>Crustacea</taxon>
        <taxon>Multicrustacea</taxon>
        <taxon>Malacostraca</taxon>
        <taxon>Eumalacostraca</taxon>
        <taxon>Eucarida</taxon>
        <taxon>Decapoda</taxon>
        <taxon>Pleocyemata</taxon>
        <taxon>Brachyura</taxon>
        <taxon>Eubrachyura</taxon>
        <taxon>Majoidea</taxon>
        <taxon>Majidae</taxon>
        <taxon>Chionoecetes</taxon>
    </lineage>
</organism>
<sequence length="115" mass="13158">MTSHNHLPPLHSPPPNLTLRYTFDSTTPPADISIAFFNITEIPHVRYFYSGKKIIVRLADIEDYTNHTNITNTRKLMNNGFHLVESVQARMPEPSWPSGSVKLSTANQHKRLFKT</sequence>
<dbReference type="EMBL" id="JACEEZ010018661">
    <property type="protein sequence ID" value="KAG0716682.1"/>
    <property type="molecule type" value="Genomic_DNA"/>
</dbReference>
<evidence type="ECO:0000313" key="1">
    <source>
        <dbReference type="EMBL" id="KAG0716682.1"/>
    </source>
</evidence>
<accession>A0A8J4XZB5</accession>
<comment type="caution">
    <text evidence="1">The sequence shown here is derived from an EMBL/GenBank/DDBJ whole genome shotgun (WGS) entry which is preliminary data.</text>
</comment>
<dbReference type="AlphaFoldDB" id="A0A8J4XZB5"/>
<keyword evidence="2" id="KW-1185">Reference proteome</keyword>
<reference evidence="1" key="1">
    <citation type="submission" date="2020-07" db="EMBL/GenBank/DDBJ databases">
        <title>The High-quality genome of the commercially important snow crab, Chionoecetes opilio.</title>
        <authorList>
            <person name="Jeong J.-H."/>
            <person name="Ryu S."/>
        </authorList>
    </citation>
    <scope>NUCLEOTIDE SEQUENCE</scope>
    <source>
        <strain evidence="1">MADBK_172401_WGS</strain>
        <tissue evidence="1">Digestive gland</tissue>
    </source>
</reference>
<protein>
    <submittedName>
        <fullName evidence="1">Uncharacterized protein</fullName>
    </submittedName>
</protein>